<dbReference type="Proteomes" id="UP000078046">
    <property type="component" value="Unassembled WGS sequence"/>
</dbReference>
<keyword evidence="1" id="KW-1133">Transmembrane helix</keyword>
<feature type="transmembrane region" description="Helical" evidence="1">
    <location>
        <begin position="25"/>
        <end position="43"/>
    </location>
</feature>
<reference evidence="2 3" key="1">
    <citation type="submission" date="2016-04" db="EMBL/GenBank/DDBJ databases">
        <title>The genome of Intoshia linei affirms orthonectids as highly simplified spiralians.</title>
        <authorList>
            <person name="Mikhailov K.V."/>
            <person name="Slusarev G.S."/>
            <person name="Nikitin M.A."/>
            <person name="Logacheva M.D."/>
            <person name="Penin A."/>
            <person name="Aleoshin V."/>
            <person name="Panchin Y.V."/>
        </authorList>
    </citation>
    <scope>NUCLEOTIDE SEQUENCE [LARGE SCALE GENOMIC DNA]</scope>
    <source>
        <strain evidence="2">Intl2013</strain>
        <tissue evidence="2">Whole animal</tissue>
    </source>
</reference>
<feature type="transmembrane region" description="Helical" evidence="1">
    <location>
        <begin position="63"/>
        <end position="84"/>
    </location>
</feature>
<keyword evidence="1" id="KW-0812">Transmembrane</keyword>
<feature type="transmembrane region" description="Helical" evidence="1">
    <location>
        <begin position="261"/>
        <end position="288"/>
    </location>
</feature>
<feature type="transmembrane region" description="Helical" evidence="1">
    <location>
        <begin position="444"/>
        <end position="464"/>
    </location>
</feature>
<comment type="caution">
    <text evidence="2">The sequence shown here is derived from an EMBL/GenBank/DDBJ whole genome shotgun (WGS) entry which is preliminary data.</text>
</comment>
<evidence type="ECO:0000313" key="3">
    <source>
        <dbReference type="Proteomes" id="UP000078046"/>
    </source>
</evidence>
<evidence type="ECO:0000256" key="1">
    <source>
        <dbReference type="SAM" id="Phobius"/>
    </source>
</evidence>
<accession>A0A177B896</accession>
<feature type="transmembrane region" description="Helical" evidence="1">
    <location>
        <begin position="330"/>
        <end position="353"/>
    </location>
</feature>
<feature type="transmembrane region" description="Helical" evidence="1">
    <location>
        <begin position="161"/>
        <end position="179"/>
    </location>
</feature>
<dbReference type="AlphaFoldDB" id="A0A177B896"/>
<dbReference type="EMBL" id="LWCA01000220">
    <property type="protein sequence ID" value="OAF69853.1"/>
    <property type="molecule type" value="Genomic_DNA"/>
</dbReference>
<protein>
    <submittedName>
        <fullName evidence="2">Uncharacterized protein</fullName>
    </submittedName>
</protein>
<keyword evidence="3" id="KW-1185">Reference proteome</keyword>
<keyword evidence="1" id="KW-0472">Membrane</keyword>
<name>A0A177B896_9BILA</name>
<evidence type="ECO:0000313" key="2">
    <source>
        <dbReference type="EMBL" id="OAF69853.1"/>
    </source>
</evidence>
<gene>
    <name evidence="2" type="ORF">A3Q56_02408</name>
</gene>
<feature type="transmembrane region" description="Helical" evidence="1">
    <location>
        <begin position="490"/>
        <end position="517"/>
    </location>
</feature>
<proteinExistence type="predicted"/>
<sequence>MANDYNIGKPAPKDKSKRCLKNCHVFNIVYTFVTTGLTIYLIFCSFSDVFQESSDGKSINSKKYNSTIMAAVLLVVFVLNAFFVKIWCPNLDGEINTILFDTITQLFESQIYKFTTKVSDDNGSNKVYVGSENQNVDSNLSATLTKATITMKQYIKFMLKYLLPHANVIHVIIACLLIFPEAFTTETLSSLFSNIIPSEIFPELILKNTTNESTDSTILSNTIDPTDTTVQLNIINLGFALLFMLYVHISSISRTSIIIRTVLFIESISLLIISMMSLVVFSPIFTFVSSYYSDLPKSDEIKIDYSTVSDSVKNFTLLETVDKLNQNPKILFGAYIISFLFLYLIHSILIFYINHIIIKSASNNVKIDVELGKKLTDPTISVTDKWTYLTFVLITDRIEIDTKNNFTQIKAKKKTYPKTANEPKIKKPKGFMENMIEKLVNSRYMYHIIALAFLVIYLVAKVYLIQTDVMYIFLIKDAKTVEIIINSDTIVTLLMVSATLDLIHVLILVAIGILFIYKTKWNFKVKDKSQIQLLDKIENDELKIKIGNMNNDSLKSPGTNYSKYIDDIVNNTKCIHNENFGEFSNLIDLKNKQIILDIIQNLLNENGVILSEIYSIDLDHKNLDTLTNILILSVEKNFYSANKDNKNKEKLLKLQNSLKDIISSNKNTLDLIQDEIDLLESKLKDY</sequence>
<organism evidence="2 3">
    <name type="scientific">Intoshia linei</name>
    <dbReference type="NCBI Taxonomy" id="1819745"/>
    <lineage>
        <taxon>Eukaryota</taxon>
        <taxon>Metazoa</taxon>
        <taxon>Spiralia</taxon>
        <taxon>Lophotrochozoa</taxon>
        <taxon>Mesozoa</taxon>
        <taxon>Orthonectida</taxon>
        <taxon>Rhopaluridae</taxon>
        <taxon>Intoshia</taxon>
    </lineage>
</organism>
<feature type="transmembrane region" description="Helical" evidence="1">
    <location>
        <begin position="230"/>
        <end position="249"/>
    </location>
</feature>